<evidence type="ECO:0000259" key="3">
    <source>
        <dbReference type="Pfam" id="PF24883"/>
    </source>
</evidence>
<evidence type="ECO:0000259" key="2">
    <source>
        <dbReference type="Pfam" id="PF17667"/>
    </source>
</evidence>
<proteinExistence type="predicted"/>
<gene>
    <name evidence="4" type="ORF">H1R20_g16643</name>
</gene>
<dbReference type="PANTHER" id="PTHR38248">
    <property type="entry name" value="FUNK1 6"/>
    <property type="match status" value="1"/>
</dbReference>
<dbReference type="SUPFAM" id="SSF56112">
    <property type="entry name" value="Protein kinase-like (PK-like)"/>
    <property type="match status" value="1"/>
</dbReference>
<evidence type="ECO:0000313" key="5">
    <source>
        <dbReference type="Proteomes" id="UP001140091"/>
    </source>
</evidence>
<evidence type="ECO:0000256" key="1">
    <source>
        <dbReference type="ARBA" id="ARBA00022737"/>
    </source>
</evidence>
<dbReference type="EMBL" id="JANBPK010001930">
    <property type="protein sequence ID" value="KAJ2920451.1"/>
    <property type="molecule type" value="Genomic_DNA"/>
</dbReference>
<evidence type="ECO:0008006" key="6">
    <source>
        <dbReference type="Google" id="ProtNLM"/>
    </source>
</evidence>
<feature type="domain" description="Fungal-type protein kinase" evidence="2">
    <location>
        <begin position="296"/>
        <end position="425"/>
    </location>
</feature>
<dbReference type="InterPro" id="IPR011009">
    <property type="entry name" value="Kinase-like_dom_sf"/>
</dbReference>
<keyword evidence="1" id="KW-0677">Repeat</keyword>
<feature type="non-terminal residue" evidence="4">
    <location>
        <position position="942"/>
    </location>
</feature>
<keyword evidence="5" id="KW-1185">Reference proteome</keyword>
<dbReference type="Proteomes" id="UP001140091">
    <property type="component" value="Unassembled WGS sequence"/>
</dbReference>
<comment type="caution">
    <text evidence="4">The sequence shown here is derived from an EMBL/GenBank/DDBJ whole genome shotgun (WGS) entry which is preliminary data.</text>
</comment>
<name>A0A9W8M7R4_9AGAR</name>
<evidence type="ECO:0000313" key="4">
    <source>
        <dbReference type="EMBL" id="KAJ2920451.1"/>
    </source>
</evidence>
<dbReference type="AlphaFoldDB" id="A0A9W8M7R4"/>
<reference evidence="4" key="1">
    <citation type="submission" date="2022-06" db="EMBL/GenBank/DDBJ databases">
        <title>Genome Sequence of Candolleomyces eurysporus.</title>
        <authorList>
            <person name="Buettner E."/>
        </authorList>
    </citation>
    <scope>NUCLEOTIDE SEQUENCE</scope>
    <source>
        <strain evidence="4">VTCC 930004</strain>
    </source>
</reference>
<organism evidence="4 5">
    <name type="scientific">Candolleomyces eurysporus</name>
    <dbReference type="NCBI Taxonomy" id="2828524"/>
    <lineage>
        <taxon>Eukaryota</taxon>
        <taxon>Fungi</taxon>
        <taxon>Dikarya</taxon>
        <taxon>Basidiomycota</taxon>
        <taxon>Agaricomycotina</taxon>
        <taxon>Agaricomycetes</taxon>
        <taxon>Agaricomycetidae</taxon>
        <taxon>Agaricales</taxon>
        <taxon>Agaricineae</taxon>
        <taxon>Psathyrellaceae</taxon>
        <taxon>Candolleomyces</taxon>
    </lineage>
</organism>
<dbReference type="OrthoDB" id="5584477at2759"/>
<dbReference type="Gene3D" id="1.10.510.10">
    <property type="entry name" value="Transferase(Phosphotransferase) domain 1"/>
    <property type="match status" value="1"/>
</dbReference>
<protein>
    <recommendedName>
        <fullName evidence="6">Protein kinase domain-containing protein</fullName>
    </recommendedName>
</protein>
<sequence length="942" mass="107177">MDMLTEKFFDIISSVIETLGQFDGKRQLRSAHGLKLFHEESESMINQYSSPTFVIQAQGPSFESALVPRSLAAAENFFPRKDRVGFTNITTCIDIFSGIRRVDMLAQQAVYARQIFIQQPNRRFVRTLVITEDEVLLYHFDRSGSHCYVMPRCNPHVFVKIILGLSSLDEEVLGFDTSVQWTIDPDTGRKDGGTLTIRDDETGTSKTYELWRSDPSFKQYCIISRGTTCWDLLDEDNGRLLLAKDCYRYAEDSDVAEFENLKIARGLDGLAQMVSYTANCGETLNDFGFSPSRKPQHNMIASRVVLEKCGKNLFGFTSEKQLLYAIRDAIAGHRNLLRRGTVHRDIHWSNIVHGVSNAKPGNHGVLIDFDMAKSLTRVVGENWAVGHTQCFSIAILKNALAKQGERLLPHDYLDDMESTFYVTSTIMYQFIEPGPRDNSWENMEANLAFKEEWILAEYPKDPVQHVAENSCWSDASLTLLEKFYAFTREMAKEKEAIRYCREDERRKMYDNLRSKVKQHYDTVLGFFDVAISTLEAAEVGGSQVGSWASGSKRAFENDSEELYYYKRMYPTRNTTPSLVPTIASQLGRANPGLKEHIGLAVEEDPHIFSKTLRCQMAALIRDPVRCLRRAGKLDLASFRYVILVDGIDECRGEDIQGEARQDEDCQTEILMAVKECLLDDDLPFRIFIASRPECAIHDALQSGGALHELAYHIQLSDHYDATADIRRYLQRRLQDLGLRSRDPRARSGGWFSEKDIEKLVIAASGQFIFAATVVRYLSERRSSPVDRLKIVLTWTPAHNRSARPFEKLDLLYYSILSTAKMAYEAVDTHSEHDFLLLFRAYQINATHGFNDIVSGPTLSLPNKELNAFLHVADDILISDLRSLVTIRPHPGGPILHLYHKSFSDFLNTESRSKDLFVPSARVQSYLAKCYLQNILQCPELRA</sequence>
<dbReference type="InterPro" id="IPR040976">
    <property type="entry name" value="Pkinase_fungal"/>
</dbReference>
<accession>A0A9W8M7R4</accession>
<dbReference type="Pfam" id="PF24883">
    <property type="entry name" value="NPHP3_N"/>
    <property type="match status" value="1"/>
</dbReference>
<dbReference type="Pfam" id="PF17667">
    <property type="entry name" value="Pkinase_fungal"/>
    <property type="match status" value="2"/>
</dbReference>
<dbReference type="InterPro" id="IPR056884">
    <property type="entry name" value="NPHP3-like_N"/>
</dbReference>
<dbReference type="PANTHER" id="PTHR38248:SF2">
    <property type="entry name" value="FUNK1 11"/>
    <property type="match status" value="1"/>
</dbReference>
<feature type="domain" description="Nephrocystin 3-like N-terminal" evidence="3">
    <location>
        <begin position="562"/>
        <end position="691"/>
    </location>
</feature>
<feature type="domain" description="Fungal-type protein kinase" evidence="2">
    <location>
        <begin position="103"/>
        <end position="277"/>
    </location>
</feature>